<dbReference type="Proteomes" id="UP001281003">
    <property type="component" value="Unassembled WGS sequence"/>
</dbReference>
<reference evidence="2" key="1">
    <citation type="journal article" date="2023" name="Mol. Phylogenet. Evol.">
        <title>Genome-scale phylogeny and comparative genomics of the fungal order Sordariales.</title>
        <authorList>
            <person name="Hensen N."/>
            <person name="Bonometti L."/>
            <person name="Westerberg I."/>
            <person name="Brannstrom I.O."/>
            <person name="Guillou S."/>
            <person name="Cros-Aarteil S."/>
            <person name="Calhoun S."/>
            <person name="Haridas S."/>
            <person name="Kuo A."/>
            <person name="Mondo S."/>
            <person name="Pangilinan J."/>
            <person name="Riley R."/>
            <person name="LaButti K."/>
            <person name="Andreopoulos B."/>
            <person name="Lipzen A."/>
            <person name="Chen C."/>
            <person name="Yan M."/>
            <person name="Daum C."/>
            <person name="Ng V."/>
            <person name="Clum A."/>
            <person name="Steindorff A."/>
            <person name="Ohm R.A."/>
            <person name="Martin F."/>
            <person name="Silar P."/>
            <person name="Natvig D.O."/>
            <person name="Lalanne C."/>
            <person name="Gautier V."/>
            <person name="Ament-Velasquez S.L."/>
            <person name="Kruys A."/>
            <person name="Hutchinson M.I."/>
            <person name="Powell A.J."/>
            <person name="Barry K."/>
            <person name="Miller A.N."/>
            <person name="Grigoriev I.V."/>
            <person name="Debuchy R."/>
            <person name="Gladieux P."/>
            <person name="Hiltunen Thoren M."/>
            <person name="Johannesson H."/>
        </authorList>
    </citation>
    <scope>NUCLEOTIDE SEQUENCE</scope>
    <source>
        <strain evidence="2">FGSC 1904</strain>
    </source>
</reference>
<sequence length="215" mass="25388">MSTTGTFHPFPRLPWELRAMIWKFAVVSREVDVRVVTRRIQGKLRIQLLSGTPPPAIVQVCKESRDLGVYQKAFAEIPVNTFDFQRKYVWINWEYDTIRVMMTNLGHFRYESIQNSIQRLSIDRDRLYSGEIDDLQGFKNLKQLYISTHDSWNFRWVFRENPLSCGQKNILIDDAEDYITLNSFEWDKQFDERLEYSTAAGMVLVGDDFVGVDLW</sequence>
<evidence type="ECO:0000313" key="2">
    <source>
        <dbReference type="EMBL" id="KAK3398742.1"/>
    </source>
</evidence>
<dbReference type="InterPro" id="IPR045518">
    <property type="entry name" value="2EXR"/>
</dbReference>
<feature type="domain" description="2EXR" evidence="1">
    <location>
        <begin position="7"/>
        <end position="98"/>
    </location>
</feature>
<dbReference type="EMBL" id="JAUTDP010000006">
    <property type="protein sequence ID" value="KAK3398742.1"/>
    <property type="molecule type" value="Genomic_DNA"/>
</dbReference>
<dbReference type="Pfam" id="PF20150">
    <property type="entry name" value="2EXR"/>
    <property type="match status" value="1"/>
</dbReference>
<proteinExistence type="predicted"/>
<keyword evidence="3" id="KW-1185">Reference proteome</keyword>
<organism evidence="2 3">
    <name type="scientific">Sordaria brevicollis</name>
    <dbReference type="NCBI Taxonomy" id="83679"/>
    <lineage>
        <taxon>Eukaryota</taxon>
        <taxon>Fungi</taxon>
        <taxon>Dikarya</taxon>
        <taxon>Ascomycota</taxon>
        <taxon>Pezizomycotina</taxon>
        <taxon>Sordariomycetes</taxon>
        <taxon>Sordariomycetidae</taxon>
        <taxon>Sordariales</taxon>
        <taxon>Sordariaceae</taxon>
        <taxon>Sordaria</taxon>
    </lineage>
</organism>
<evidence type="ECO:0000313" key="3">
    <source>
        <dbReference type="Proteomes" id="UP001281003"/>
    </source>
</evidence>
<name>A0AAE0PF69_SORBR</name>
<comment type="caution">
    <text evidence="2">The sequence shown here is derived from an EMBL/GenBank/DDBJ whole genome shotgun (WGS) entry which is preliminary data.</text>
</comment>
<dbReference type="PANTHER" id="PTHR35910:SF1">
    <property type="entry name" value="2EXR DOMAIN-CONTAINING PROTEIN"/>
    <property type="match status" value="1"/>
</dbReference>
<gene>
    <name evidence="2" type="ORF">B0T20DRAFT_411893</name>
</gene>
<evidence type="ECO:0000259" key="1">
    <source>
        <dbReference type="Pfam" id="PF20150"/>
    </source>
</evidence>
<protein>
    <recommendedName>
        <fullName evidence="1">2EXR domain-containing protein</fullName>
    </recommendedName>
</protein>
<dbReference type="AlphaFoldDB" id="A0AAE0PF69"/>
<accession>A0AAE0PF69</accession>
<dbReference type="PANTHER" id="PTHR35910">
    <property type="entry name" value="2EXR DOMAIN-CONTAINING PROTEIN"/>
    <property type="match status" value="1"/>
</dbReference>
<reference evidence="2" key="2">
    <citation type="submission" date="2023-07" db="EMBL/GenBank/DDBJ databases">
        <authorList>
            <consortium name="Lawrence Berkeley National Laboratory"/>
            <person name="Haridas S."/>
            <person name="Hensen N."/>
            <person name="Bonometti L."/>
            <person name="Westerberg I."/>
            <person name="Brannstrom I.O."/>
            <person name="Guillou S."/>
            <person name="Cros-Aarteil S."/>
            <person name="Calhoun S."/>
            <person name="Kuo A."/>
            <person name="Mondo S."/>
            <person name="Pangilinan J."/>
            <person name="Riley R."/>
            <person name="LaButti K."/>
            <person name="Andreopoulos B."/>
            <person name="Lipzen A."/>
            <person name="Chen C."/>
            <person name="Yanf M."/>
            <person name="Daum C."/>
            <person name="Ng V."/>
            <person name="Clum A."/>
            <person name="Steindorff A."/>
            <person name="Ohm R."/>
            <person name="Martin F."/>
            <person name="Silar P."/>
            <person name="Natvig D."/>
            <person name="Lalanne C."/>
            <person name="Gautier V."/>
            <person name="Ament-velasquez S.L."/>
            <person name="Kruys A."/>
            <person name="Hutchinson M.I."/>
            <person name="Powell A.J."/>
            <person name="Barry K."/>
            <person name="Miller A.N."/>
            <person name="Grigoriev I.V."/>
            <person name="Debuchy R."/>
            <person name="Gladieux P."/>
            <person name="Thoren M.H."/>
            <person name="Johannesson H."/>
        </authorList>
    </citation>
    <scope>NUCLEOTIDE SEQUENCE</scope>
    <source>
        <strain evidence="2">FGSC 1904</strain>
    </source>
</reference>